<name>A0A5N7MA98_9HYPH</name>
<protein>
    <submittedName>
        <fullName evidence="1">Uncharacterized protein</fullName>
    </submittedName>
</protein>
<sequence>MATAVQHAENTTQKASKNTAIDEALATIDGLTNRKGHIPMVLPRQVPRQNPETKQFFFTGRFISIDGKYFDQAAKAHEKATGEKVNEIKVGKNTLTRDEKGHFPSARVNWFVGKENPIVADAAYKKVMGNHRMQFLMMNHDLVRNDKTGKTGLEAIDKSGFAFIEAKGLRERVNQVNARAIKDAVTQGNQIYKDKVAEMRSAKDQGQSR</sequence>
<keyword evidence="2" id="KW-1185">Reference proteome</keyword>
<proteinExistence type="predicted"/>
<organism evidence="1 2">
    <name type="scientific">Microvirga tunisiensis</name>
    <dbReference type="NCBI Taxonomy" id="2108360"/>
    <lineage>
        <taxon>Bacteria</taxon>
        <taxon>Pseudomonadati</taxon>
        <taxon>Pseudomonadota</taxon>
        <taxon>Alphaproteobacteria</taxon>
        <taxon>Hyphomicrobiales</taxon>
        <taxon>Methylobacteriaceae</taxon>
        <taxon>Microvirga</taxon>
    </lineage>
</organism>
<comment type="caution">
    <text evidence="1">The sequence shown here is derived from an EMBL/GenBank/DDBJ whole genome shotgun (WGS) entry which is preliminary data.</text>
</comment>
<dbReference type="AlphaFoldDB" id="A0A5N7MA98"/>
<dbReference type="Proteomes" id="UP000403266">
    <property type="component" value="Unassembled WGS sequence"/>
</dbReference>
<reference evidence="1 2" key="1">
    <citation type="journal article" date="2019" name="Syst. Appl. Microbiol.">
        <title>Microvirga tunisiensis sp. nov., a root nodule symbiotic bacterium isolated from Lupinus micranthus and L. luteus grown in Northern Tunisia.</title>
        <authorList>
            <person name="Msaddak A."/>
            <person name="Rejili M."/>
            <person name="Duran D."/>
            <person name="Mars M."/>
            <person name="Palacios J.M."/>
            <person name="Ruiz-Argueso T."/>
            <person name="Rey L."/>
            <person name="Imperial J."/>
        </authorList>
    </citation>
    <scope>NUCLEOTIDE SEQUENCE [LARGE SCALE GENOMIC DNA]</scope>
    <source>
        <strain evidence="1 2">Lmie10</strain>
    </source>
</reference>
<evidence type="ECO:0000313" key="1">
    <source>
        <dbReference type="EMBL" id="MPR23822.1"/>
    </source>
</evidence>
<accession>A0A5N7MA98</accession>
<gene>
    <name evidence="1" type="ORF">FS320_00950</name>
</gene>
<evidence type="ECO:0000313" key="2">
    <source>
        <dbReference type="Proteomes" id="UP000403266"/>
    </source>
</evidence>
<dbReference type="RefSeq" id="WP_152708719.1">
    <property type="nucleotide sequence ID" value="NZ_VOSJ01000001.1"/>
</dbReference>
<dbReference type="EMBL" id="VOSK01000001">
    <property type="protein sequence ID" value="MPR23822.1"/>
    <property type="molecule type" value="Genomic_DNA"/>
</dbReference>